<dbReference type="AlphaFoldDB" id="A0A9N9FV72"/>
<protein>
    <submittedName>
        <fullName evidence="1">12527_t:CDS:1</fullName>
    </submittedName>
</protein>
<gene>
    <name evidence="1" type="ORF">AGERDE_LOCUS7028</name>
</gene>
<dbReference type="EMBL" id="CAJVPL010001200">
    <property type="protein sequence ID" value="CAG8558410.1"/>
    <property type="molecule type" value="Genomic_DNA"/>
</dbReference>
<evidence type="ECO:0000313" key="1">
    <source>
        <dbReference type="EMBL" id="CAG8558410.1"/>
    </source>
</evidence>
<sequence length="160" mass="17951">TDLKALAKKAIDESSVVIRYSLSNSNISCELAIGSRQQVYIYHIRGITRNPSSARARELPAKGVEIVKGNLASREDMEQSNGRYHRAVHLSSNGKKRVAQYIRNSGIPYSTFVYEGFETNEEIYPMLGWFNDYGYYGKDTAMSDLSATKLTSSMCEKSDD</sequence>
<organism evidence="1 2">
    <name type="scientific">Ambispora gerdemannii</name>
    <dbReference type="NCBI Taxonomy" id="144530"/>
    <lineage>
        <taxon>Eukaryota</taxon>
        <taxon>Fungi</taxon>
        <taxon>Fungi incertae sedis</taxon>
        <taxon>Mucoromycota</taxon>
        <taxon>Glomeromycotina</taxon>
        <taxon>Glomeromycetes</taxon>
        <taxon>Archaeosporales</taxon>
        <taxon>Ambisporaceae</taxon>
        <taxon>Ambispora</taxon>
    </lineage>
</organism>
<reference evidence="1" key="1">
    <citation type="submission" date="2021-06" db="EMBL/GenBank/DDBJ databases">
        <authorList>
            <person name="Kallberg Y."/>
            <person name="Tangrot J."/>
            <person name="Rosling A."/>
        </authorList>
    </citation>
    <scope>NUCLEOTIDE SEQUENCE</scope>
    <source>
        <strain evidence="1">MT106</strain>
    </source>
</reference>
<evidence type="ECO:0000313" key="2">
    <source>
        <dbReference type="Proteomes" id="UP000789831"/>
    </source>
</evidence>
<comment type="caution">
    <text evidence="1">The sequence shown here is derived from an EMBL/GenBank/DDBJ whole genome shotgun (WGS) entry which is preliminary data.</text>
</comment>
<proteinExistence type="predicted"/>
<accession>A0A9N9FV72</accession>
<dbReference type="InterPro" id="IPR036291">
    <property type="entry name" value="NAD(P)-bd_dom_sf"/>
</dbReference>
<name>A0A9N9FV72_9GLOM</name>
<dbReference type="OrthoDB" id="3358371at2759"/>
<dbReference type="SUPFAM" id="SSF51735">
    <property type="entry name" value="NAD(P)-binding Rossmann-fold domains"/>
    <property type="match status" value="1"/>
</dbReference>
<feature type="non-terminal residue" evidence="1">
    <location>
        <position position="1"/>
    </location>
</feature>
<dbReference type="Gene3D" id="3.40.50.720">
    <property type="entry name" value="NAD(P)-binding Rossmann-like Domain"/>
    <property type="match status" value="1"/>
</dbReference>
<dbReference type="Proteomes" id="UP000789831">
    <property type="component" value="Unassembled WGS sequence"/>
</dbReference>
<keyword evidence="2" id="KW-1185">Reference proteome</keyword>